<dbReference type="WBParaSite" id="MBELARI_LOCUS15156.1">
    <property type="protein sequence ID" value="MBELARI_LOCUS15156.1"/>
    <property type="gene ID" value="MBELARI_LOCUS15156"/>
</dbReference>
<organism evidence="5 6">
    <name type="scientific">Mesorhabditis belari</name>
    <dbReference type="NCBI Taxonomy" id="2138241"/>
    <lineage>
        <taxon>Eukaryota</taxon>
        <taxon>Metazoa</taxon>
        <taxon>Ecdysozoa</taxon>
        <taxon>Nematoda</taxon>
        <taxon>Chromadorea</taxon>
        <taxon>Rhabditida</taxon>
        <taxon>Rhabditina</taxon>
        <taxon>Rhabditomorpha</taxon>
        <taxon>Rhabditoidea</taxon>
        <taxon>Rhabditidae</taxon>
        <taxon>Mesorhabditinae</taxon>
        <taxon>Mesorhabditis</taxon>
    </lineage>
</organism>
<dbReference type="PRINTS" id="PR00131">
    <property type="entry name" value="GLHYDRLASE1"/>
</dbReference>
<proteinExistence type="inferred from homology"/>
<dbReference type="FunFam" id="3.20.20.80:FF:000099">
    <property type="entry name" value="Lactase-phlorizin hydrolase, putative"/>
    <property type="match status" value="1"/>
</dbReference>
<keyword evidence="5" id="KW-1185">Reference proteome</keyword>
<name>A0AAF3EM83_9BILA</name>
<evidence type="ECO:0000256" key="4">
    <source>
        <dbReference type="RuleBase" id="RU003690"/>
    </source>
</evidence>
<dbReference type="PANTHER" id="PTHR10353">
    <property type="entry name" value="GLYCOSYL HYDROLASE"/>
    <property type="match status" value="1"/>
</dbReference>
<sequence>MDESLPRNLHVFPKDFIWASATAAYQIEGGSEEGGETLSVWDHLRRIPGCIKDNSDSNLSCEGFKHWKQDVQLLKALGVTHYRFSVSWSRILPTGKTDKINEQGVEFYRNLCLELKANGIEPIITMFHYDFPIQLHEEGGFLNRKSIAWFTDFARICFEKFGDLVKTWVTFNEIIPNASFGVVPMENLPKFALDPVIPLEQWNITKRQAPYLAAHHQILAHASVYRLYKEEFYSKQKGKIGIVSGGRAAETPDESKESLEAAKRMINWQFLWMNEPIFGDGDYPKIMRDRMDYLAEKEGLKEILPKFTDEERKMVKDSADFIGINWYLSLMVGKYRNDPSNSFMENDGDYSFYSDNNEKISGDHWLRNTPNGLIECFKTIRDNYGNVPILVSENGCADHLPVQILGDPLNDYHRIRYIRAHVEAIGKAIADDLNIIGYTAWSLMDNFEWEDGFAVRFGLYRVDFDSPEKTRTPKKSAFFYRNLIDEQKKIVEKTEL</sequence>
<dbReference type="PANTHER" id="PTHR10353:SF36">
    <property type="entry name" value="LP05116P"/>
    <property type="match status" value="1"/>
</dbReference>
<accession>A0AAF3EM83</accession>
<evidence type="ECO:0000313" key="5">
    <source>
        <dbReference type="Proteomes" id="UP000887575"/>
    </source>
</evidence>
<evidence type="ECO:0000313" key="6">
    <source>
        <dbReference type="WBParaSite" id="MBELARI_LOCUS15156.1"/>
    </source>
</evidence>
<dbReference type="PROSITE" id="PS00653">
    <property type="entry name" value="GLYCOSYL_HYDROL_F1_2"/>
    <property type="match status" value="1"/>
</dbReference>
<evidence type="ECO:0000256" key="3">
    <source>
        <dbReference type="ARBA" id="ARBA00023295"/>
    </source>
</evidence>
<evidence type="ECO:0000256" key="1">
    <source>
        <dbReference type="ARBA" id="ARBA00010838"/>
    </source>
</evidence>
<dbReference type="InterPro" id="IPR017853">
    <property type="entry name" value="GH"/>
</dbReference>
<dbReference type="Pfam" id="PF00232">
    <property type="entry name" value="Glyco_hydro_1"/>
    <property type="match status" value="1"/>
</dbReference>
<dbReference type="InterPro" id="IPR001360">
    <property type="entry name" value="Glyco_hydro_1"/>
</dbReference>
<reference evidence="6" key="1">
    <citation type="submission" date="2024-02" db="UniProtKB">
        <authorList>
            <consortium name="WormBaseParasite"/>
        </authorList>
    </citation>
    <scope>IDENTIFICATION</scope>
</reference>
<protein>
    <recommendedName>
        <fullName evidence="7">Beta-glucosidase</fullName>
    </recommendedName>
</protein>
<dbReference type="SUPFAM" id="SSF51445">
    <property type="entry name" value="(Trans)glycosidases"/>
    <property type="match status" value="1"/>
</dbReference>
<dbReference type="AlphaFoldDB" id="A0AAF3EM83"/>
<evidence type="ECO:0000256" key="2">
    <source>
        <dbReference type="ARBA" id="ARBA00022801"/>
    </source>
</evidence>
<dbReference type="Proteomes" id="UP000887575">
    <property type="component" value="Unassembled WGS sequence"/>
</dbReference>
<keyword evidence="2" id="KW-0378">Hydrolase</keyword>
<evidence type="ECO:0008006" key="7">
    <source>
        <dbReference type="Google" id="ProtNLM"/>
    </source>
</evidence>
<dbReference type="InterPro" id="IPR033132">
    <property type="entry name" value="GH_1_N_CS"/>
</dbReference>
<keyword evidence="3" id="KW-0326">Glycosidase</keyword>
<dbReference type="GO" id="GO:0008422">
    <property type="term" value="F:beta-glucosidase activity"/>
    <property type="evidence" value="ECO:0007669"/>
    <property type="project" value="TreeGrafter"/>
</dbReference>
<dbReference type="GO" id="GO:0005975">
    <property type="term" value="P:carbohydrate metabolic process"/>
    <property type="evidence" value="ECO:0007669"/>
    <property type="project" value="InterPro"/>
</dbReference>
<comment type="similarity">
    <text evidence="1 4">Belongs to the glycosyl hydrolase 1 family.</text>
</comment>
<dbReference type="Gene3D" id="3.20.20.80">
    <property type="entry name" value="Glycosidases"/>
    <property type="match status" value="1"/>
</dbReference>